<dbReference type="KEGG" id="spii:G7077_13570"/>
<evidence type="ECO:0000313" key="4">
    <source>
        <dbReference type="Proteomes" id="UP000503222"/>
    </source>
</evidence>
<dbReference type="EMBL" id="CP049869">
    <property type="protein sequence ID" value="QIK79782.1"/>
    <property type="molecule type" value="Genomic_DNA"/>
</dbReference>
<dbReference type="PANTHER" id="PTHR35535">
    <property type="entry name" value="HEAT SHOCK PROTEIN HSLJ"/>
    <property type="match status" value="1"/>
</dbReference>
<proteinExistence type="predicted"/>
<dbReference type="InterPro" id="IPR005184">
    <property type="entry name" value="DUF306_Meta_HslJ"/>
</dbReference>
<evidence type="ECO:0000259" key="2">
    <source>
        <dbReference type="Pfam" id="PF03724"/>
    </source>
</evidence>
<evidence type="ECO:0000313" key="3">
    <source>
        <dbReference type="EMBL" id="QIK79782.1"/>
    </source>
</evidence>
<accession>A0A6G7YSS2</accession>
<dbReference type="PANTHER" id="PTHR35535:SF2">
    <property type="entry name" value="DUF306 DOMAIN-CONTAINING PROTEIN"/>
    <property type="match status" value="1"/>
</dbReference>
<dbReference type="AlphaFoldDB" id="A0A6G7YSS2"/>
<feature type="signal peptide" evidence="1">
    <location>
        <begin position="1"/>
        <end position="19"/>
    </location>
</feature>
<feature type="chain" id="PRO_5026111626" evidence="1">
    <location>
        <begin position="20"/>
        <end position="228"/>
    </location>
</feature>
<reference evidence="3 4" key="1">
    <citation type="submission" date="2020-03" db="EMBL/GenBank/DDBJ databases">
        <title>Sphingomonas sp. nov., isolated from fish.</title>
        <authorList>
            <person name="Hyun D.-W."/>
            <person name="Bae J.-W."/>
        </authorList>
    </citation>
    <scope>NUCLEOTIDE SEQUENCE [LARGE SCALE GENOMIC DNA]</scope>
    <source>
        <strain evidence="3 4">HDW15B</strain>
    </source>
</reference>
<organism evidence="3 4">
    <name type="scientific">Sphingomonas piscis</name>
    <dbReference type="NCBI Taxonomy" id="2714943"/>
    <lineage>
        <taxon>Bacteria</taxon>
        <taxon>Pseudomonadati</taxon>
        <taxon>Pseudomonadota</taxon>
        <taxon>Alphaproteobacteria</taxon>
        <taxon>Sphingomonadales</taxon>
        <taxon>Sphingomonadaceae</taxon>
        <taxon>Sphingomonas</taxon>
    </lineage>
</organism>
<feature type="domain" description="DUF306" evidence="2">
    <location>
        <begin position="119"/>
        <end position="221"/>
    </location>
</feature>
<dbReference type="Gene3D" id="2.40.128.270">
    <property type="match status" value="1"/>
</dbReference>
<dbReference type="Proteomes" id="UP000503222">
    <property type="component" value="Chromosome"/>
</dbReference>
<protein>
    <submittedName>
        <fullName evidence="3">META domain-containing protein</fullName>
    </submittedName>
</protein>
<dbReference type="Pfam" id="PF03724">
    <property type="entry name" value="META"/>
    <property type="match status" value="1"/>
</dbReference>
<evidence type="ECO:0000256" key="1">
    <source>
        <dbReference type="SAM" id="SignalP"/>
    </source>
</evidence>
<keyword evidence="4" id="KW-1185">Reference proteome</keyword>
<sequence length="228" mass="24189">MLRIIVPAALAAALTACLPAPPPPPAPYRAVGTEPFWSLVIDDREIAFIPADGAQVRQPLPRVIHGVAGEIYQTPRIGVNIIHAQCSDGMSDRTYPDKVQVSVDGRQFNGCGGDPIASASLAGSSWRVAAVNGRSTPPAGEYYVRFDADDRIGVKFGCNSAGGRYLQRGATVSVSNLAATRMACAEPAMSFENQGLGILSQPVIADWQGGDRLTLSNPNGRIELRRGY</sequence>
<keyword evidence="1" id="KW-0732">Signal</keyword>
<dbReference type="RefSeq" id="WP_166412167.1">
    <property type="nucleotide sequence ID" value="NZ_CP049869.1"/>
</dbReference>
<dbReference type="PROSITE" id="PS51257">
    <property type="entry name" value="PROKAR_LIPOPROTEIN"/>
    <property type="match status" value="1"/>
</dbReference>
<gene>
    <name evidence="3" type="ORF">G7077_13570</name>
</gene>
<dbReference type="InterPro" id="IPR038670">
    <property type="entry name" value="HslJ-like_sf"/>
</dbReference>
<name>A0A6G7YSS2_9SPHN</name>
<dbReference type="InterPro" id="IPR053147">
    <property type="entry name" value="Hsp_HslJ-like"/>
</dbReference>